<sequence length="159" mass="18114">MSSHQYLLNRHHHNLEKHPHFGHTITNDSYGHQLHPLSLHAPLVHVKATIVKVYPDQERRGAMHQHFDVKINELISIKGADASLVDMKTDTFVAVRYGDNMGLAEPISGITEGQEIELQGEYIDHGHAYSSEDNPDRSPVIHFTHRPVGYVIYQGKKYH</sequence>
<evidence type="ECO:0008006" key="3">
    <source>
        <dbReference type="Google" id="ProtNLM"/>
    </source>
</evidence>
<proteinExistence type="predicted"/>
<reference evidence="2" key="1">
    <citation type="submission" date="2016-10" db="EMBL/GenBank/DDBJ databases">
        <authorList>
            <person name="Varghese N."/>
            <person name="Submissions S."/>
        </authorList>
    </citation>
    <scope>NUCLEOTIDE SEQUENCE [LARGE SCALE GENOMIC DNA]</scope>
    <source>
        <strain evidence="2">CGMCC 1.8946</strain>
    </source>
</reference>
<dbReference type="STRING" id="624147.SAMN04487970_106127"/>
<dbReference type="RefSeq" id="WP_342672479.1">
    <property type="nucleotide sequence ID" value="NZ_FMTT01000061.1"/>
</dbReference>
<name>A0A1G4TS66_9BACL</name>
<evidence type="ECO:0000313" key="1">
    <source>
        <dbReference type="EMBL" id="SCW83449.1"/>
    </source>
</evidence>
<gene>
    <name evidence="1" type="ORF">SAMN04487970_106127</name>
</gene>
<organism evidence="1 2">
    <name type="scientific">Paenibacillus tianmuensis</name>
    <dbReference type="NCBI Taxonomy" id="624147"/>
    <lineage>
        <taxon>Bacteria</taxon>
        <taxon>Bacillati</taxon>
        <taxon>Bacillota</taxon>
        <taxon>Bacilli</taxon>
        <taxon>Bacillales</taxon>
        <taxon>Paenibacillaceae</taxon>
        <taxon>Paenibacillus</taxon>
    </lineage>
</organism>
<dbReference type="AlphaFoldDB" id="A0A1G4TS66"/>
<evidence type="ECO:0000313" key="2">
    <source>
        <dbReference type="Proteomes" id="UP000198601"/>
    </source>
</evidence>
<accession>A0A1G4TS66</accession>
<protein>
    <recommendedName>
        <fullName evidence="3">DUF3465 domain-containing protein</fullName>
    </recommendedName>
</protein>
<dbReference type="Proteomes" id="UP000198601">
    <property type="component" value="Unassembled WGS sequence"/>
</dbReference>
<keyword evidence="2" id="KW-1185">Reference proteome</keyword>
<dbReference type="EMBL" id="FMTT01000061">
    <property type="protein sequence ID" value="SCW83449.1"/>
    <property type="molecule type" value="Genomic_DNA"/>
</dbReference>